<evidence type="ECO:0000313" key="2">
    <source>
        <dbReference type="EMBL" id="AIM62926.1"/>
    </source>
</evidence>
<dbReference type="KEGG" id="wci:WS105_0734"/>
<dbReference type="Proteomes" id="UP000029079">
    <property type="component" value="Chromosome"/>
</dbReference>
<dbReference type="KEGG" id="wce:WS08_0672"/>
<sequence>MSDLKDLRDGAVERREEELNKSREAERKSEEKQHNAK</sequence>
<dbReference type="AlphaFoldDB" id="A0A075TZ94"/>
<protein>
    <submittedName>
        <fullName evidence="2">Uncharacterized protein</fullName>
    </submittedName>
</protein>
<reference evidence="2 3" key="1">
    <citation type="journal article" date="2014" name="Genome Announc.">
        <title>Complete Genome Sequences of Fish Pathogenic Weissella ceti Strains WS74 and WS105.</title>
        <authorList>
            <person name="Figueiredo H.C."/>
            <person name="Leal C.A."/>
            <person name="Dorella F.A."/>
            <person name="Carvalho A.F."/>
            <person name="Soares S.C."/>
            <person name="Pereira F.L."/>
            <person name="Azevedo V.A."/>
        </authorList>
    </citation>
    <scope>NUCLEOTIDE SEQUENCE [LARGE SCALE GENOMIC DNA]</scope>
    <source>
        <strain evidence="2 3">WS74</strain>
    </source>
</reference>
<keyword evidence="3" id="KW-1185">Reference proteome</keyword>
<feature type="region of interest" description="Disordered" evidence="1">
    <location>
        <begin position="1"/>
        <end position="37"/>
    </location>
</feature>
<dbReference type="KEGG" id="wct:WS74_0674"/>
<organism evidence="2 3">
    <name type="scientific">Weissella ceti</name>
    <dbReference type="NCBI Taxonomy" id="759620"/>
    <lineage>
        <taxon>Bacteria</taxon>
        <taxon>Bacillati</taxon>
        <taxon>Bacillota</taxon>
        <taxon>Bacilli</taxon>
        <taxon>Lactobacillales</taxon>
        <taxon>Lactobacillaceae</taxon>
        <taxon>Weissella</taxon>
    </lineage>
</organism>
<reference evidence="3" key="2">
    <citation type="submission" date="2014-08" db="EMBL/GenBank/DDBJ databases">
        <title>Complete genome of Weissella ceti strain WS74 isolated from diseased rainbow trout in Brazil.</title>
        <authorList>
            <person name="Figueiredo H.C.P."/>
            <person name="Leal C.A.G."/>
            <person name="Pereira F.L."/>
            <person name="Soares S.C."/>
            <person name="Dorella F.A."/>
            <person name="Carvalho A.F."/>
            <person name="Azevedo V.A.C."/>
        </authorList>
    </citation>
    <scope>NUCLEOTIDE SEQUENCE [LARGE SCALE GENOMIC DNA]</scope>
    <source>
        <strain evidence="3">WS74</strain>
    </source>
</reference>
<evidence type="ECO:0000256" key="1">
    <source>
        <dbReference type="SAM" id="MobiDB-lite"/>
    </source>
</evidence>
<gene>
    <name evidence="2" type="ORF">WS74_0674</name>
</gene>
<accession>A0A075TZ94</accession>
<name>A0A075TZ94_9LACO</name>
<dbReference type="STRING" id="759620.WS105_0734"/>
<dbReference type="EMBL" id="CP009223">
    <property type="protein sequence ID" value="AIM62926.1"/>
    <property type="molecule type" value="Genomic_DNA"/>
</dbReference>
<dbReference type="PATRIC" id="fig|759620.7.peg.698"/>
<evidence type="ECO:0000313" key="3">
    <source>
        <dbReference type="Proteomes" id="UP000029079"/>
    </source>
</evidence>
<proteinExistence type="predicted"/>